<dbReference type="SMART" id="SM00829">
    <property type="entry name" value="PKS_ER"/>
    <property type="match status" value="1"/>
</dbReference>
<evidence type="ECO:0000259" key="2">
    <source>
        <dbReference type="SMART" id="SM00829"/>
    </source>
</evidence>
<protein>
    <submittedName>
        <fullName evidence="3">Zinc-binding dehydrogenase</fullName>
    </submittedName>
</protein>
<dbReference type="PANTHER" id="PTHR45033:SF3">
    <property type="entry name" value="DEHYDROGENASE, PUTATIVE (AFU_ORTHOLOGUE AFUA_2G13270)-RELATED"/>
    <property type="match status" value="1"/>
</dbReference>
<dbReference type="Proteomes" id="UP001165561">
    <property type="component" value="Unassembled WGS sequence"/>
</dbReference>
<gene>
    <name evidence="3" type="ORF">PU560_02820</name>
</gene>
<feature type="transmembrane region" description="Helical" evidence="1">
    <location>
        <begin position="165"/>
        <end position="186"/>
    </location>
</feature>
<dbReference type="Gene3D" id="3.40.50.720">
    <property type="entry name" value="NAD(P)-binding Rossmann-like Domain"/>
    <property type="match status" value="1"/>
</dbReference>
<keyword evidence="1" id="KW-1133">Transmembrane helix</keyword>
<sequence>MRCAYVENQDPQDPLRGLRVGALADPGPPADGWEAVTVRAAALNHHDLWSLRGVGLPADRLPMVLGTDAAGHTADGAEVVVHAVVSNPDWDGDETLDPSRTLLSERYHGTLAARVWVPRRNLVPKAPELTWAEAACLPTAYLTAYRMLTEAAGLRPGRTVLVQGAGGGVATAAVVLGLAAGLRVWVTSRSEAKRRRATELGAHGAFRTGERLPEQVDAVLETVGEATWGHSLRSLRPGGTVAVAGATSGPMPPAELNRVFFRSLRVVGTTMGTRAELADLQRFMVSAGVRPVVDDVLPLSGTGAALRRMAEG</sequence>
<keyword evidence="4" id="KW-1185">Reference proteome</keyword>
<feature type="non-terminal residue" evidence="3">
    <location>
        <position position="312"/>
    </location>
</feature>
<evidence type="ECO:0000313" key="3">
    <source>
        <dbReference type="EMBL" id="MDD9205399.1"/>
    </source>
</evidence>
<dbReference type="InterPro" id="IPR013149">
    <property type="entry name" value="ADH-like_C"/>
</dbReference>
<dbReference type="InterPro" id="IPR020843">
    <property type="entry name" value="ER"/>
</dbReference>
<dbReference type="Gene3D" id="3.90.180.10">
    <property type="entry name" value="Medium-chain alcohol dehydrogenases, catalytic domain"/>
    <property type="match status" value="1"/>
</dbReference>
<evidence type="ECO:0000313" key="4">
    <source>
        <dbReference type="Proteomes" id="UP001165561"/>
    </source>
</evidence>
<dbReference type="Pfam" id="PF00107">
    <property type="entry name" value="ADH_zinc_N"/>
    <property type="match status" value="1"/>
</dbReference>
<keyword evidence="1" id="KW-0812">Transmembrane</keyword>
<organism evidence="3 4">
    <name type="scientific">Georgenia halotolerans</name>
    <dbReference type="NCBI Taxonomy" id="3028317"/>
    <lineage>
        <taxon>Bacteria</taxon>
        <taxon>Bacillati</taxon>
        <taxon>Actinomycetota</taxon>
        <taxon>Actinomycetes</taxon>
        <taxon>Micrococcales</taxon>
        <taxon>Bogoriellaceae</taxon>
        <taxon>Georgenia</taxon>
    </lineage>
</organism>
<feature type="domain" description="Enoyl reductase (ER)" evidence="2">
    <location>
        <begin position="13"/>
        <end position="312"/>
    </location>
</feature>
<dbReference type="SUPFAM" id="SSF50129">
    <property type="entry name" value="GroES-like"/>
    <property type="match status" value="1"/>
</dbReference>
<accession>A0ABT5TTK7</accession>
<evidence type="ECO:0000256" key="1">
    <source>
        <dbReference type="SAM" id="Phobius"/>
    </source>
</evidence>
<dbReference type="InterPro" id="IPR036291">
    <property type="entry name" value="NAD(P)-bd_dom_sf"/>
</dbReference>
<dbReference type="InterPro" id="IPR011032">
    <property type="entry name" value="GroES-like_sf"/>
</dbReference>
<dbReference type="PANTHER" id="PTHR45033">
    <property type="match status" value="1"/>
</dbReference>
<proteinExistence type="predicted"/>
<reference evidence="3" key="1">
    <citation type="submission" date="2023-02" db="EMBL/GenBank/DDBJ databases">
        <title>Georgenia sp.10Sc9-8, isolated from a soil sample collected from the Taklamakan desert.</title>
        <authorList>
            <person name="Liu S."/>
        </authorList>
    </citation>
    <scope>NUCLEOTIDE SEQUENCE</scope>
    <source>
        <strain evidence="3">10Sc9-8</strain>
    </source>
</reference>
<name>A0ABT5TTK7_9MICO</name>
<dbReference type="InterPro" id="IPR052711">
    <property type="entry name" value="Zinc_ADH-like"/>
</dbReference>
<dbReference type="SUPFAM" id="SSF51735">
    <property type="entry name" value="NAD(P)-binding Rossmann-fold domains"/>
    <property type="match status" value="1"/>
</dbReference>
<comment type="caution">
    <text evidence="3">The sequence shown here is derived from an EMBL/GenBank/DDBJ whole genome shotgun (WGS) entry which is preliminary data.</text>
</comment>
<keyword evidence="1" id="KW-0472">Membrane</keyword>
<dbReference type="EMBL" id="JARACI010000468">
    <property type="protein sequence ID" value="MDD9205399.1"/>
    <property type="molecule type" value="Genomic_DNA"/>
</dbReference>